<gene>
    <name evidence="1" type="ORF">TIFTF001_013267</name>
</gene>
<name>A0AA88A1P4_FICCA</name>
<protein>
    <submittedName>
        <fullName evidence="1">Uncharacterized protein</fullName>
    </submittedName>
</protein>
<organism evidence="1 2">
    <name type="scientific">Ficus carica</name>
    <name type="common">Common fig</name>
    <dbReference type="NCBI Taxonomy" id="3494"/>
    <lineage>
        <taxon>Eukaryota</taxon>
        <taxon>Viridiplantae</taxon>
        <taxon>Streptophyta</taxon>
        <taxon>Embryophyta</taxon>
        <taxon>Tracheophyta</taxon>
        <taxon>Spermatophyta</taxon>
        <taxon>Magnoliopsida</taxon>
        <taxon>eudicotyledons</taxon>
        <taxon>Gunneridae</taxon>
        <taxon>Pentapetalae</taxon>
        <taxon>rosids</taxon>
        <taxon>fabids</taxon>
        <taxon>Rosales</taxon>
        <taxon>Moraceae</taxon>
        <taxon>Ficeae</taxon>
        <taxon>Ficus</taxon>
    </lineage>
</organism>
<dbReference type="Proteomes" id="UP001187192">
    <property type="component" value="Unassembled WGS sequence"/>
</dbReference>
<comment type="caution">
    <text evidence="1">The sequence shown here is derived from an EMBL/GenBank/DDBJ whole genome shotgun (WGS) entry which is preliminary data.</text>
</comment>
<keyword evidence="2" id="KW-1185">Reference proteome</keyword>
<accession>A0AA88A1P4</accession>
<reference evidence="1" key="1">
    <citation type="submission" date="2023-07" db="EMBL/GenBank/DDBJ databases">
        <title>draft genome sequence of fig (Ficus carica).</title>
        <authorList>
            <person name="Takahashi T."/>
            <person name="Nishimura K."/>
        </authorList>
    </citation>
    <scope>NUCLEOTIDE SEQUENCE</scope>
</reference>
<dbReference type="EMBL" id="BTGU01000017">
    <property type="protein sequence ID" value="GMN44074.1"/>
    <property type="molecule type" value="Genomic_DNA"/>
</dbReference>
<proteinExistence type="predicted"/>
<dbReference type="AlphaFoldDB" id="A0AA88A1P4"/>
<dbReference type="Gene3D" id="3.30.530.20">
    <property type="match status" value="1"/>
</dbReference>
<dbReference type="InterPro" id="IPR023393">
    <property type="entry name" value="START-like_dom_sf"/>
</dbReference>
<evidence type="ECO:0000313" key="1">
    <source>
        <dbReference type="EMBL" id="GMN44074.1"/>
    </source>
</evidence>
<sequence length="63" mass="7084">MSPLTKFKIVIYMKANGVLWALSSTGTTFMYEKLHGETVDPHTLLDFAAELSKDLEDHLLEDA</sequence>
<dbReference type="SUPFAM" id="SSF55961">
    <property type="entry name" value="Bet v1-like"/>
    <property type="match status" value="1"/>
</dbReference>
<evidence type="ECO:0000313" key="2">
    <source>
        <dbReference type="Proteomes" id="UP001187192"/>
    </source>
</evidence>